<comment type="cofactor">
    <cofactor evidence="7">
        <name>Mg(2+)</name>
        <dbReference type="ChEBI" id="CHEBI:18420"/>
    </cofactor>
    <text evidence="7">Binds 1 Mg(2+) ion per subunit.</text>
</comment>
<sequence length="198" mass="21480">MTLAEESITKPVFLVGMPASGKTTLGLQVALRLRKHGKPCVFIDLDQVIEDMAGSTVVELFAESEAVFRQIEQQALQQVVESTLDFSVPVVIACGGGVVECEANRQILRGQCCIYLDCAVPVLAKRAVQQGGRPLLSGIVGVAGNSQRMEAEMASILQRRRSYYEEVSEAVLEVGVDSLEKDVINLLELISIMSKGRL</sequence>
<dbReference type="CDD" id="cd00464">
    <property type="entry name" value="SK"/>
    <property type="match status" value="1"/>
</dbReference>
<feature type="binding site" evidence="7">
    <location>
        <begin position="19"/>
        <end position="24"/>
    </location>
    <ligand>
        <name>ATP</name>
        <dbReference type="ChEBI" id="CHEBI:30616"/>
    </ligand>
</feature>
<keyword evidence="4 7" id="KW-0418">Kinase</keyword>
<comment type="similarity">
    <text evidence="7">Belongs to the shikimate kinase family.</text>
</comment>
<keyword evidence="5 7" id="KW-0067">ATP-binding</keyword>
<dbReference type="PANTHER" id="PTHR21087">
    <property type="entry name" value="SHIKIMATE KINASE"/>
    <property type="match status" value="1"/>
</dbReference>
<proteinExistence type="inferred from homology"/>
<dbReference type="RefSeq" id="WP_006546170.1">
    <property type="nucleotide sequence ID" value="NZ_DS999540.1"/>
</dbReference>
<dbReference type="InterPro" id="IPR027417">
    <property type="entry name" value="P-loop_NTPase"/>
</dbReference>
<dbReference type="GO" id="GO:0009073">
    <property type="term" value="P:aromatic amino acid family biosynthetic process"/>
    <property type="evidence" value="ECO:0007669"/>
    <property type="project" value="UniProtKB-KW"/>
</dbReference>
<dbReference type="Proteomes" id="UP000010301">
    <property type="component" value="Unassembled WGS sequence"/>
</dbReference>
<dbReference type="PRINTS" id="PR01100">
    <property type="entry name" value="SHIKIMTKNASE"/>
</dbReference>
<dbReference type="GO" id="GO:0008652">
    <property type="term" value="P:amino acid biosynthetic process"/>
    <property type="evidence" value="ECO:0007669"/>
    <property type="project" value="UniProtKB-KW"/>
</dbReference>
<dbReference type="GO" id="GO:0009423">
    <property type="term" value="P:chorismate biosynthetic process"/>
    <property type="evidence" value="ECO:0007669"/>
    <property type="project" value="UniProtKB-UniRule"/>
</dbReference>
<dbReference type="InterPro" id="IPR031322">
    <property type="entry name" value="Shikimate/glucono_kinase"/>
</dbReference>
<comment type="function">
    <text evidence="7">Catalyzes the specific phosphorylation of the 3-hydroxyl group of shikimic acid using ATP as a cosubstrate.</text>
</comment>
<dbReference type="Gene3D" id="3.40.50.300">
    <property type="entry name" value="P-loop containing nucleotide triphosphate hydrolases"/>
    <property type="match status" value="1"/>
</dbReference>
<dbReference type="OrthoDB" id="9800332at2"/>
<evidence type="ECO:0000256" key="2">
    <source>
        <dbReference type="ARBA" id="ARBA00022679"/>
    </source>
</evidence>
<comment type="caution">
    <text evidence="7">Lacks conserved residue(s) required for the propagation of feature annotation.</text>
</comment>
<feature type="binding site" evidence="7">
    <location>
        <position position="69"/>
    </location>
    <ligand>
        <name>substrate</name>
    </ligand>
</feature>
<comment type="subunit">
    <text evidence="7">Monomer.</text>
</comment>
<feature type="binding site" evidence="7">
    <location>
        <position position="46"/>
    </location>
    <ligand>
        <name>substrate</name>
    </ligand>
</feature>
<keyword evidence="6 7" id="KW-0057">Aromatic amino acid biosynthesis</keyword>
<feature type="binding site" evidence="7">
    <location>
        <position position="96"/>
    </location>
    <ligand>
        <name>substrate</name>
    </ligand>
</feature>
<dbReference type="Pfam" id="PF01202">
    <property type="entry name" value="SKI"/>
    <property type="match status" value="1"/>
</dbReference>
<evidence type="ECO:0000256" key="7">
    <source>
        <dbReference type="HAMAP-Rule" id="MF_00109"/>
    </source>
</evidence>
<evidence type="ECO:0000256" key="3">
    <source>
        <dbReference type="ARBA" id="ARBA00022741"/>
    </source>
</evidence>
<evidence type="ECO:0000256" key="6">
    <source>
        <dbReference type="ARBA" id="ARBA00023141"/>
    </source>
</evidence>
<comment type="subcellular location">
    <subcellularLocation>
        <location evidence="7">Cytoplasm</location>
    </subcellularLocation>
</comment>
<name>C0W1M2_9ACTO</name>
<dbReference type="GO" id="GO:0004765">
    <property type="term" value="F:shikimate kinase activity"/>
    <property type="evidence" value="ECO:0007669"/>
    <property type="project" value="UniProtKB-UniRule"/>
</dbReference>
<dbReference type="GO" id="GO:0000287">
    <property type="term" value="F:magnesium ion binding"/>
    <property type="evidence" value="ECO:0007669"/>
    <property type="project" value="UniProtKB-UniRule"/>
</dbReference>
<dbReference type="HAMAP" id="MF_00109">
    <property type="entry name" value="Shikimate_kinase"/>
    <property type="match status" value="1"/>
</dbReference>
<keyword evidence="7" id="KW-0963">Cytoplasm</keyword>
<gene>
    <name evidence="7 8" type="primary">aroK</name>
    <name evidence="8" type="ORF">HMPREF0044_1312</name>
</gene>
<accession>C0W1M2</accession>
<evidence type="ECO:0000256" key="5">
    <source>
        <dbReference type="ARBA" id="ARBA00022840"/>
    </source>
</evidence>
<keyword evidence="2 7" id="KW-0808">Transferase</keyword>
<dbReference type="UniPathway" id="UPA00053">
    <property type="reaction ID" value="UER00088"/>
</dbReference>
<keyword evidence="1 7" id="KW-0028">Amino-acid biosynthesis</keyword>
<reference evidence="8 9" key="1">
    <citation type="submission" date="2009-01" db="EMBL/GenBank/DDBJ databases">
        <authorList>
            <person name="Qin X."/>
            <person name="Bachman B."/>
            <person name="Battles P."/>
            <person name="Bell A."/>
            <person name="Bess C."/>
            <person name="Bickham C."/>
            <person name="Chaboub L."/>
            <person name="Chen D."/>
            <person name="Coyle M."/>
            <person name="Deiros D.R."/>
            <person name="Dinh H."/>
            <person name="Forbes L."/>
            <person name="Fowler G."/>
            <person name="Francisco L."/>
            <person name="Fu Q."/>
            <person name="Gubbala S."/>
            <person name="Hale W."/>
            <person name="Han Y."/>
            <person name="Hemphill L."/>
            <person name="Highlander S.K."/>
            <person name="Hirani K."/>
            <person name="Hogues M."/>
            <person name="Jackson L."/>
            <person name="Jakkamsetti A."/>
            <person name="Javaid M."/>
            <person name="Jiang H."/>
            <person name="Korchina V."/>
            <person name="Kovar C."/>
            <person name="Lara F."/>
            <person name="Lee S."/>
            <person name="Mata R."/>
            <person name="Mathew T."/>
            <person name="Moen C."/>
            <person name="Morales K."/>
            <person name="Munidasa M."/>
            <person name="Nazareth L."/>
            <person name="Ngo R."/>
            <person name="Nguyen L."/>
            <person name="Okwuonu G."/>
            <person name="Ongeri F."/>
            <person name="Patil S."/>
            <person name="Petrosino J."/>
            <person name="Pham C."/>
            <person name="Pham P."/>
            <person name="Pu L.-L."/>
            <person name="Puazo M."/>
            <person name="Raj R."/>
            <person name="Reid J."/>
            <person name="Rouhana J."/>
            <person name="Saada N."/>
            <person name="Shang Y."/>
            <person name="Simmons D."/>
            <person name="Thornton R."/>
            <person name="Warren J."/>
            <person name="Weissenberger G."/>
            <person name="Zhang J."/>
            <person name="Zhang L."/>
            <person name="Zhou C."/>
            <person name="Zhu D."/>
            <person name="Muzny D."/>
            <person name="Worley K."/>
            <person name="Gibbs R."/>
        </authorList>
    </citation>
    <scope>NUCLEOTIDE SEQUENCE [LARGE SCALE GENOMIC DNA]</scope>
    <source>
        <strain evidence="8 9">DSM 15436</strain>
    </source>
</reference>
<keyword evidence="9" id="KW-1185">Reference proteome</keyword>
<dbReference type="eggNOG" id="COG0703">
    <property type="taxonomic scope" value="Bacteria"/>
</dbReference>
<dbReference type="GO" id="GO:0005829">
    <property type="term" value="C:cytosol"/>
    <property type="evidence" value="ECO:0007669"/>
    <property type="project" value="TreeGrafter"/>
</dbReference>
<dbReference type="AlphaFoldDB" id="C0W1M2"/>
<dbReference type="InterPro" id="IPR000623">
    <property type="entry name" value="Shikimate_kinase/TSH1"/>
</dbReference>
<comment type="catalytic activity">
    <reaction evidence="7">
        <text>shikimate + ATP = 3-phosphoshikimate + ADP + H(+)</text>
        <dbReference type="Rhea" id="RHEA:13121"/>
        <dbReference type="ChEBI" id="CHEBI:15378"/>
        <dbReference type="ChEBI" id="CHEBI:30616"/>
        <dbReference type="ChEBI" id="CHEBI:36208"/>
        <dbReference type="ChEBI" id="CHEBI:145989"/>
        <dbReference type="ChEBI" id="CHEBI:456216"/>
        <dbReference type="EC" id="2.7.1.71"/>
    </reaction>
</comment>
<dbReference type="HOGENOM" id="CLU_057607_2_1_11"/>
<organism evidence="8 9">
    <name type="scientific">Gleimia coleocanis DSM 15436</name>
    <dbReference type="NCBI Taxonomy" id="525245"/>
    <lineage>
        <taxon>Bacteria</taxon>
        <taxon>Bacillati</taxon>
        <taxon>Actinomycetota</taxon>
        <taxon>Actinomycetes</taxon>
        <taxon>Actinomycetales</taxon>
        <taxon>Actinomycetaceae</taxon>
        <taxon>Gleimia</taxon>
    </lineage>
</organism>
<dbReference type="SUPFAM" id="SSF52540">
    <property type="entry name" value="P-loop containing nucleoside triphosphate hydrolases"/>
    <property type="match status" value="1"/>
</dbReference>
<keyword evidence="3 7" id="KW-0547">Nucleotide-binding</keyword>
<keyword evidence="7" id="KW-0479">Metal-binding</keyword>
<dbReference type="PANTHER" id="PTHR21087:SF16">
    <property type="entry name" value="SHIKIMATE KINASE 1, CHLOROPLASTIC"/>
    <property type="match status" value="1"/>
</dbReference>
<evidence type="ECO:0000313" key="8">
    <source>
        <dbReference type="EMBL" id="EEH63388.1"/>
    </source>
</evidence>
<dbReference type="GO" id="GO:0005524">
    <property type="term" value="F:ATP binding"/>
    <property type="evidence" value="ECO:0007669"/>
    <property type="project" value="UniProtKB-UniRule"/>
</dbReference>
<protein>
    <recommendedName>
        <fullName evidence="7">Shikimate kinase</fullName>
        <shortName evidence="7">SK</shortName>
        <ecNumber evidence="7">2.7.1.71</ecNumber>
    </recommendedName>
</protein>
<feature type="binding site" evidence="7">
    <location>
        <position position="160"/>
    </location>
    <ligand>
        <name>substrate</name>
    </ligand>
</feature>
<feature type="binding site" evidence="7">
    <location>
        <position position="23"/>
    </location>
    <ligand>
        <name>Mg(2+)</name>
        <dbReference type="ChEBI" id="CHEBI:18420"/>
    </ligand>
</feature>
<comment type="caution">
    <text evidence="8">The sequence shown here is derived from an EMBL/GenBank/DDBJ whole genome shotgun (WGS) entry which is preliminary data.</text>
</comment>
<comment type="pathway">
    <text evidence="7">Metabolic intermediate biosynthesis; chorismate biosynthesis; chorismate from D-erythrose 4-phosphate and phosphoenolpyruvate: step 5/7.</text>
</comment>
<evidence type="ECO:0000256" key="4">
    <source>
        <dbReference type="ARBA" id="ARBA00022777"/>
    </source>
</evidence>
<evidence type="ECO:0000313" key="9">
    <source>
        <dbReference type="Proteomes" id="UP000010301"/>
    </source>
</evidence>
<feature type="binding site" evidence="7">
    <location>
        <position position="133"/>
    </location>
    <ligand>
        <name>ATP</name>
        <dbReference type="ChEBI" id="CHEBI:30616"/>
    </ligand>
</feature>
<dbReference type="EMBL" id="ACFG01000034">
    <property type="protein sequence ID" value="EEH63388.1"/>
    <property type="molecule type" value="Genomic_DNA"/>
</dbReference>
<keyword evidence="7" id="KW-0460">Magnesium</keyword>
<dbReference type="STRING" id="525245.HMPREF0044_1312"/>
<dbReference type="EC" id="2.7.1.71" evidence="7"/>
<evidence type="ECO:0000256" key="1">
    <source>
        <dbReference type="ARBA" id="ARBA00022605"/>
    </source>
</evidence>